<keyword evidence="1" id="KW-0378">Hydrolase</keyword>
<dbReference type="EMBL" id="QPJL01000075">
    <property type="protein sequence ID" value="RCW77123.1"/>
    <property type="molecule type" value="Genomic_DNA"/>
</dbReference>
<organism evidence="3 4">
    <name type="scientific">Paracoccus lutimaris</name>
    <dbReference type="NCBI Taxonomy" id="1490030"/>
    <lineage>
        <taxon>Bacteria</taxon>
        <taxon>Pseudomonadati</taxon>
        <taxon>Pseudomonadota</taxon>
        <taxon>Alphaproteobacteria</taxon>
        <taxon>Rhodobacterales</taxon>
        <taxon>Paracoccaceae</taxon>
        <taxon>Paracoccus</taxon>
    </lineage>
</organism>
<proteinExistence type="predicted"/>
<protein>
    <submittedName>
        <fullName evidence="3">Carbohydrate esterase-like sialic acid-specific acetylesterase</fullName>
    </submittedName>
</protein>
<dbReference type="InterPro" id="IPR036514">
    <property type="entry name" value="SGNH_hydro_sf"/>
</dbReference>
<name>A0A368YA51_9RHOB</name>
<dbReference type="OrthoDB" id="7840740at2"/>
<reference evidence="3 4" key="1">
    <citation type="submission" date="2018-07" db="EMBL/GenBank/DDBJ databases">
        <title>Genomic Encyclopedia of Type Strains, Phase III (KMG-III): the genomes of soil and plant-associated and newly described type strains.</title>
        <authorList>
            <person name="Whitman W."/>
        </authorList>
    </citation>
    <scope>NUCLEOTIDE SEQUENCE [LARGE SCALE GENOMIC DNA]</scope>
    <source>
        <strain evidence="3 4">CECT 8525</strain>
    </source>
</reference>
<evidence type="ECO:0000256" key="1">
    <source>
        <dbReference type="ARBA" id="ARBA00022801"/>
    </source>
</evidence>
<evidence type="ECO:0000313" key="4">
    <source>
        <dbReference type="Proteomes" id="UP000253345"/>
    </source>
</evidence>
<keyword evidence="4" id="KW-1185">Reference proteome</keyword>
<dbReference type="PANTHER" id="PTHR31988">
    <property type="entry name" value="ESTERASE, PUTATIVE (DUF303)-RELATED"/>
    <property type="match status" value="1"/>
</dbReference>
<dbReference type="Gene3D" id="3.40.50.1110">
    <property type="entry name" value="SGNH hydrolase"/>
    <property type="match status" value="1"/>
</dbReference>
<dbReference type="Proteomes" id="UP000253345">
    <property type="component" value="Unassembled WGS sequence"/>
</dbReference>
<dbReference type="InterPro" id="IPR005181">
    <property type="entry name" value="SASA"/>
</dbReference>
<evidence type="ECO:0000259" key="2">
    <source>
        <dbReference type="Pfam" id="PF03629"/>
    </source>
</evidence>
<dbReference type="Pfam" id="PF03629">
    <property type="entry name" value="SASA"/>
    <property type="match status" value="1"/>
</dbReference>
<dbReference type="SUPFAM" id="SSF52266">
    <property type="entry name" value="SGNH hydrolase"/>
    <property type="match status" value="1"/>
</dbReference>
<comment type="caution">
    <text evidence="3">The sequence shown here is derived from an EMBL/GenBank/DDBJ whole genome shotgun (WGS) entry which is preliminary data.</text>
</comment>
<dbReference type="InterPro" id="IPR052940">
    <property type="entry name" value="Carb_Esterase_6"/>
</dbReference>
<dbReference type="AlphaFoldDB" id="A0A368YA51"/>
<gene>
    <name evidence="3" type="ORF">DFP89_1751</name>
</gene>
<dbReference type="GO" id="GO:0016788">
    <property type="term" value="F:hydrolase activity, acting on ester bonds"/>
    <property type="evidence" value="ECO:0007669"/>
    <property type="project" value="UniProtKB-ARBA"/>
</dbReference>
<sequence length="449" mass="48094">MWLYGRPFNAFDRWTRHKRGRTFVPTMLGAYVVPPMPALPPQLLPNPGLDDPAAWSVAGGWSLAGAGATHSLGTGQYSKMTALGLTIPTEATDLVMTFEIITQTSANFTLGARAQLVGNGSNTGAWNGLHIRGGDTQPSTRMQVSYLRNRTPSQNTLLIESGNQWAGTIRNVQLYDVSASRHKPTVILIIKAQSNGEGFGLEVADPIKDGWHPDIWMCPPNSYGSGLYGAKALTLSVAQEPLVHSLNPGHRVGPAMSMARQIVALTKGAVRVVIVPVSRSGTGLLGADAPWNPDTTATGDLRRYPIMVSTYQAALSQIENHVGTIGVWAGNEADLNKADWQAQLPAAFRNMVSRTRADLAVPDLPELILGPAEYSGAGYALLAQMQATFDADSGHANAIPGVKYLPGPQGPGHNNAGDAVHWTTEANRIRGDNAGQWAYLIGRARGWWK</sequence>
<dbReference type="PANTHER" id="PTHR31988:SF19">
    <property type="entry name" value="9-O-ACETYL-N-ACETYLNEURAMINIC ACID DEACETYLASE-RELATED"/>
    <property type="match status" value="1"/>
</dbReference>
<evidence type="ECO:0000313" key="3">
    <source>
        <dbReference type="EMBL" id="RCW77123.1"/>
    </source>
</evidence>
<feature type="domain" description="Sialate O-acetylesterase" evidence="2">
    <location>
        <begin position="187"/>
        <end position="431"/>
    </location>
</feature>
<accession>A0A368YA51</accession>